<feature type="domain" description="Methyltransferase small" evidence="7">
    <location>
        <begin position="93"/>
        <end position="194"/>
    </location>
</feature>
<dbReference type="SUPFAM" id="SSF53335">
    <property type="entry name" value="S-adenosyl-L-methionine-dependent methyltransferases"/>
    <property type="match status" value="1"/>
</dbReference>
<dbReference type="Proteomes" id="UP001219605">
    <property type="component" value="Chromosome"/>
</dbReference>
<dbReference type="EMBL" id="CP118615">
    <property type="protein sequence ID" value="WDZ87400.1"/>
    <property type="molecule type" value="Genomic_DNA"/>
</dbReference>
<dbReference type="EC" id="2.1.1.297" evidence="1"/>
<organism evidence="8 9">
    <name type="scientific">Micromonospora cathayae</name>
    <dbReference type="NCBI Taxonomy" id="3028804"/>
    <lineage>
        <taxon>Bacteria</taxon>
        <taxon>Bacillati</taxon>
        <taxon>Actinomycetota</taxon>
        <taxon>Actinomycetes</taxon>
        <taxon>Micromonosporales</taxon>
        <taxon>Micromonosporaceae</taxon>
        <taxon>Micromonospora</taxon>
    </lineage>
</organism>
<dbReference type="InterPro" id="IPR007848">
    <property type="entry name" value="Small_mtfrase_dom"/>
</dbReference>
<evidence type="ECO:0000256" key="4">
    <source>
        <dbReference type="ARBA" id="ARBA00022691"/>
    </source>
</evidence>
<dbReference type="PANTHER" id="PTHR18895">
    <property type="entry name" value="HEMK METHYLTRANSFERASE"/>
    <property type="match status" value="1"/>
</dbReference>
<keyword evidence="3" id="KW-0808">Transferase</keyword>
<name>A0ABY7ZWM1_9ACTN</name>
<dbReference type="InterPro" id="IPR004556">
    <property type="entry name" value="HemK-like"/>
</dbReference>
<proteinExistence type="predicted"/>
<keyword evidence="4" id="KW-0949">S-adenosyl-L-methionine</keyword>
<evidence type="ECO:0000259" key="7">
    <source>
        <dbReference type="Pfam" id="PF05175"/>
    </source>
</evidence>
<keyword evidence="2" id="KW-0489">Methyltransferase</keyword>
<dbReference type="Pfam" id="PF05175">
    <property type="entry name" value="MTS"/>
    <property type="match status" value="1"/>
</dbReference>
<protein>
    <recommendedName>
        <fullName evidence="1">peptide chain release factor N(5)-glutamine methyltransferase</fullName>
        <ecNumber evidence="1">2.1.1.297</ecNumber>
    </recommendedName>
</protein>
<sequence length="284" mass="29717">MAPSSHPDRSAPLPAPPDRPGAAASAGLPDRAGLVRRLRAAGCVFAEDEAELLVEAAEAPGTLAALVDRRVAGEPLEHLLGWVEFCGLRVPVDPGVFVPRRRTALLVSAAEAVAGPEPALVELCCGSGAISLVLAGRLRPRWQAAADLDPAAVRCARRNLAAPAVPVYEGDLFDPLPSRWRGRLDLVVANAPYVPTGAMALMPPEARRYEPGVALDGGSDGLAVLRRLAGEAVRWLAPGGHLVVEISERQVDTFCVELTGYGLHPTVTRSADLDATAVTARLPG</sequence>
<evidence type="ECO:0000256" key="6">
    <source>
        <dbReference type="SAM" id="MobiDB-lite"/>
    </source>
</evidence>
<dbReference type="InterPro" id="IPR022446">
    <property type="entry name" value="MeTrfrase_put"/>
</dbReference>
<feature type="region of interest" description="Disordered" evidence="6">
    <location>
        <begin position="1"/>
        <end position="26"/>
    </location>
</feature>
<dbReference type="PANTHER" id="PTHR18895:SF74">
    <property type="entry name" value="MTRF1L RELEASE FACTOR GLUTAMINE METHYLTRANSFERASE"/>
    <property type="match status" value="1"/>
</dbReference>
<accession>A0ABY7ZWM1</accession>
<evidence type="ECO:0000313" key="9">
    <source>
        <dbReference type="Proteomes" id="UP001219605"/>
    </source>
</evidence>
<reference evidence="8 9" key="1">
    <citation type="submission" date="2023-02" db="EMBL/GenBank/DDBJ databases">
        <authorList>
            <person name="Mo P."/>
        </authorList>
    </citation>
    <scope>NUCLEOTIDE SEQUENCE [LARGE SCALE GENOMIC DNA]</scope>
    <source>
        <strain evidence="8 9">HUAS 3</strain>
    </source>
</reference>
<dbReference type="NCBIfam" id="TIGR00536">
    <property type="entry name" value="hemK_fam"/>
    <property type="match status" value="1"/>
</dbReference>
<dbReference type="Gene3D" id="3.40.50.150">
    <property type="entry name" value="Vaccinia Virus protein VP39"/>
    <property type="match status" value="1"/>
</dbReference>
<gene>
    <name evidence="8" type="ORF">PVK37_13815</name>
</gene>
<evidence type="ECO:0000313" key="8">
    <source>
        <dbReference type="EMBL" id="WDZ87400.1"/>
    </source>
</evidence>
<dbReference type="CDD" id="cd02440">
    <property type="entry name" value="AdoMet_MTases"/>
    <property type="match status" value="1"/>
</dbReference>
<evidence type="ECO:0000256" key="1">
    <source>
        <dbReference type="ARBA" id="ARBA00012771"/>
    </source>
</evidence>
<evidence type="ECO:0000256" key="5">
    <source>
        <dbReference type="ARBA" id="ARBA00048391"/>
    </source>
</evidence>
<dbReference type="InterPro" id="IPR050320">
    <property type="entry name" value="N5-glutamine_MTase"/>
</dbReference>
<dbReference type="NCBIfam" id="TIGR03704">
    <property type="entry name" value="PrmC_rel_meth"/>
    <property type="match status" value="1"/>
</dbReference>
<dbReference type="RefSeq" id="WP_275034333.1">
    <property type="nucleotide sequence ID" value="NZ_CP118615.1"/>
</dbReference>
<evidence type="ECO:0000256" key="3">
    <source>
        <dbReference type="ARBA" id="ARBA00022679"/>
    </source>
</evidence>
<dbReference type="Gene3D" id="1.10.8.10">
    <property type="entry name" value="DNA helicase RuvA subunit, C-terminal domain"/>
    <property type="match status" value="1"/>
</dbReference>
<dbReference type="InterPro" id="IPR029063">
    <property type="entry name" value="SAM-dependent_MTases_sf"/>
</dbReference>
<comment type="catalytic activity">
    <reaction evidence="5">
        <text>L-glutaminyl-[peptide chain release factor] + S-adenosyl-L-methionine = N(5)-methyl-L-glutaminyl-[peptide chain release factor] + S-adenosyl-L-homocysteine + H(+)</text>
        <dbReference type="Rhea" id="RHEA:42896"/>
        <dbReference type="Rhea" id="RHEA-COMP:10271"/>
        <dbReference type="Rhea" id="RHEA-COMP:10272"/>
        <dbReference type="ChEBI" id="CHEBI:15378"/>
        <dbReference type="ChEBI" id="CHEBI:30011"/>
        <dbReference type="ChEBI" id="CHEBI:57856"/>
        <dbReference type="ChEBI" id="CHEBI:59789"/>
        <dbReference type="ChEBI" id="CHEBI:61891"/>
        <dbReference type="EC" id="2.1.1.297"/>
    </reaction>
</comment>
<keyword evidence="9" id="KW-1185">Reference proteome</keyword>
<evidence type="ECO:0000256" key="2">
    <source>
        <dbReference type="ARBA" id="ARBA00022603"/>
    </source>
</evidence>